<sequence length="213" mass="23819">MGDSFWGSETNGVEYPALSYIAFQALGEGIDFLQVCFLLWPGLRLGLATGRKDDPRNAGHPRNSSALVPAVVDRIENAPSDRGRGAKSRARRHNLKLPTPMTKLALRLPRLELDDIDDCMAKRPMSTFFAMSHGIPVTPLDHQRPEGPSVRIANPRQFPEDRVQRCSGLVHQSGNWRINQHMACWGCEERARSDRAAVDMVFTFGEVLERGEL</sequence>
<organism evidence="1 2">
    <name type="scientific">Ceratocystis lukuohia</name>
    <dbReference type="NCBI Taxonomy" id="2019550"/>
    <lineage>
        <taxon>Eukaryota</taxon>
        <taxon>Fungi</taxon>
        <taxon>Dikarya</taxon>
        <taxon>Ascomycota</taxon>
        <taxon>Pezizomycotina</taxon>
        <taxon>Sordariomycetes</taxon>
        <taxon>Hypocreomycetidae</taxon>
        <taxon>Microascales</taxon>
        <taxon>Ceratocystidaceae</taxon>
        <taxon>Ceratocystis</taxon>
    </lineage>
</organism>
<gene>
    <name evidence="1" type="ORF">HOO65_050489</name>
</gene>
<dbReference type="RefSeq" id="XP_070858548.1">
    <property type="nucleotide sequence ID" value="XM_071003501.1"/>
</dbReference>
<protein>
    <submittedName>
        <fullName evidence="1">Uncharacterized protein</fullName>
    </submittedName>
</protein>
<comment type="caution">
    <text evidence="1">The sequence shown here is derived from an EMBL/GenBank/DDBJ whole genome shotgun (WGS) entry which is preliminary data.</text>
</comment>
<dbReference type="EMBL" id="JABSNW010000005">
    <property type="protein sequence ID" value="KAL2887368.1"/>
    <property type="molecule type" value="Genomic_DNA"/>
</dbReference>
<evidence type="ECO:0000313" key="1">
    <source>
        <dbReference type="EMBL" id="KAL2887368.1"/>
    </source>
</evidence>
<proteinExistence type="predicted"/>
<accession>A0ABR4MGI7</accession>
<dbReference type="Proteomes" id="UP001610728">
    <property type="component" value="Unassembled WGS sequence"/>
</dbReference>
<name>A0ABR4MGI7_9PEZI</name>
<reference evidence="1 2" key="1">
    <citation type="submission" date="2020-05" db="EMBL/GenBank/DDBJ databases">
        <title>Ceratocystis lukuohia genome.</title>
        <authorList>
            <person name="Harrington T.C."/>
            <person name="Kim K."/>
            <person name="Mayers C.G."/>
        </authorList>
    </citation>
    <scope>NUCLEOTIDE SEQUENCE [LARGE SCALE GENOMIC DNA]</scope>
    <source>
        <strain evidence="1 2">C4212</strain>
    </source>
</reference>
<dbReference type="GeneID" id="98119101"/>
<keyword evidence="2" id="KW-1185">Reference proteome</keyword>
<evidence type="ECO:0000313" key="2">
    <source>
        <dbReference type="Proteomes" id="UP001610728"/>
    </source>
</evidence>